<name>A0A0A9DN20_ARUDO</name>
<accession>A0A0A9DN20</accession>
<protein>
    <submittedName>
        <fullName evidence="1">Uncharacterized protein</fullName>
    </submittedName>
</protein>
<evidence type="ECO:0000313" key="1">
    <source>
        <dbReference type="EMBL" id="JAD88068.1"/>
    </source>
</evidence>
<reference evidence="1" key="2">
    <citation type="journal article" date="2015" name="Data Brief">
        <title>Shoot transcriptome of the giant reed, Arundo donax.</title>
        <authorList>
            <person name="Barrero R.A."/>
            <person name="Guerrero F.D."/>
            <person name="Moolhuijzen P."/>
            <person name="Goolsby J.A."/>
            <person name="Tidwell J."/>
            <person name="Bellgard S.E."/>
            <person name="Bellgard M.I."/>
        </authorList>
    </citation>
    <scope>NUCLEOTIDE SEQUENCE</scope>
    <source>
        <tissue evidence="1">Shoot tissue taken approximately 20 cm above the soil surface</tissue>
    </source>
</reference>
<dbReference type="AlphaFoldDB" id="A0A0A9DN20"/>
<reference evidence="1" key="1">
    <citation type="submission" date="2014-09" db="EMBL/GenBank/DDBJ databases">
        <authorList>
            <person name="Magalhaes I.L.F."/>
            <person name="Oliveira U."/>
            <person name="Santos F.R."/>
            <person name="Vidigal T.H.D.A."/>
            <person name="Brescovit A.D."/>
            <person name="Santos A.J."/>
        </authorList>
    </citation>
    <scope>NUCLEOTIDE SEQUENCE</scope>
    <source>
        <tissue evidence="1">Shoot tissue taken approximately 20 cm above the soil surface</tissue>
    </source>
</reference>
<dbReference type="EMBL" id="GBRH01209827">
    <property type="protein sequence ID" value="JAD88068.1"/>
    <property type="molecule type" value="Transcribed_RNA"/>
</dbReference>
<organism evidence="1">
    <name type="scientific">Arundo donax</name>
    <name type="common">Giant reed</name>
    <name type="synonym">Donax arundinaceus</name>
    <dbReference type="NCBI Taxonomy" id="35708"/>
    <lineage>
        <taxon>Eukaryota</taxon>
        <taxon>Viridiplantae</taxon>
        <taxon>Streptophyta</taxon>
        <taxon>Embryophyta</taxon>
        <taxon>Tracheophyta</taxon>
        <taxon>Spermatophyta</taxon>
        <taxon>Magnoliopsida</taxon>
        <taxon>Liliopsida</taxon>
        <taxon>Poales</taxon>
        <taxon>Poaceae</taxon>
        <taxon>PACMAD clade</taxon>
        <taxon>Arundinoideae</taxon>
        <taxon>Arundineae</taxon>
        <taxon>Arundo</taxon>
    </lineage>
</organism>
<sequence length="173" mass="17975">MPCFPANSSMAWQSLTLPTLFPATPFPPGTMAYTGSSSGLDGAPTTTICPSGFSSASSGVIGCHADTVSMMPSMVPVAAFICSASRLTKNSSAPRCSSASWRLPGDVLMTVTFMPNALPNLTATWPRPPSPTTPRCLPASFRPWRIIGLYTVTPAQSSGAVRSSGRPSGTRTT</sequence>
<proteinExistence type="predicted"/>